<dbReference type="PANTHER" id="PTHR39430">
    <property type="entry name" value="MEMBRANE-ASSOCIATED PROTEASE-RELATED"/>
    <property type="match status" value="1"/>
</dbReference>
<sequence>MIGVMYVIAIFLGTTDDIMEMAEIFIPVSMIIPAIILYYSFKEKRYFSLKLRHARSFKNMGIGALLGILAITASFLIIWLFGGVKVVAIHHILADASFWRAVVLFLLVALGEELFSRGYIYNLVKTRYTMPIGIIVSSILFALMHAANPAVWGSLWPMLNIFLAGVVLALIYEVFQSLWAAIGFHFTWNLLQGNIFGFEVSGGSFGTSLLEIKKNSSSGDWLTGGAFGIEGSAVSVFILIIFTIILVRKIRTAKN</sequence>
<feature type="transmembrane region" description="Helical" evidence="1">
    <location>
        <begin position="178"/>
        <end position="201"/>
    </location>
</feature>
<organism evidence="3 4">
    <name type="scientific">Listeria weihenstephanensis</name>
    <dbReference type="NCBI Taxonomy" id="1006155"/>
    <lineage>
        <taxon>Bacteria</taxon>
        <taxon>Bacillati</taxon>
        <taxon>Bacillota</taxon>
        <taxon>Bacilli</taxon>
        <taxon>Bacillales</taxon>
        <taxon>Listeriaceae</taxon>
        <taxon>Listeria</taxon>
    </lineage>
</organism>
<feature type="transmembrane region" description="Helical" evidence="1">
    <location>
        <begin position="62"/>
        <end position="82"/>
    </location>
</feature>
<dbReference type="InterPro" id="IPR003675">
    <property type="entry name" value="Rce1/LyrA-like_dom"/>
</dbReference>
<keyword evidence="3" id="KW-0645">Protease</keyword>
<keyword evidence="1" id="KW-1133">Transmembrane helix</keyword>
<evidence type="ECO:0000259" key="2">
    <source>
        <dbReference type="Pfam" id="PF02517"/>
    </source>
</evidence>
<feature type="domain" description="CAAX prenyl protease 2/Lysostaphin resistance protein A-like" evidence="2">
    <location>
        <begin position="97"/>
        <end position="191"/>
    </location>
</feature>
<evidence type="ECO:0000313" key="4">
    <source>
        <dbReference type="Proteomes" id="UP000564536"/>
    </source>
</evidence>
<reference evidence="3 4" key="1">
    <citation type="submission" date="2020-03" db="EMBL/GenBank/DDBJ databases">
        <title>Soil Listeria distribution.</title>
        <authorList>
            <person name="Liao J."/>
            <person name="Wiedmann M."/>
        </authorList>
    </citation>
    <scope>NUCLEOTIDE SEQUENCE [LARGE SCALE GENOMIC DNA]</scope>
    <source>
        <strain evidence="3 4">FSL L7-1523</strain>
    </source>
</reference>
<dbReference type="EMBL" id="JAARRL010000029">
    <property type="protein sequence ID" value="MBC1501785.1"/>
    <property type="molecule type" value="Genomic_DNA"/>
</dbReference>
<name>A0A841Z900_9LIST</name>
<keyword evidence="1" id="KW-0812">Transmembrane</keyword>
<dbReference type="Proteomes" id="UP000564536">
    <property type="component" value="Unassembled WGS sequence"/>
</dbReference>
<feature type="transmembrane region" description="Helical" evidence="1">
    <location>
        <begin position="24"/>
        <end position="41"/>
    </location>
</feature>
<keyword evidence="1" id="KW-0472">Membrane</keyword>
<dbReference type="GO" id="GO:0008237">
    <property type="term" value="F:metallopeptidase activity"/>
    <property type="evidence" value="ECO:0007669"/>
    <property type="project" value="UniProtKB-KW"/>
</dbReference>
<keyword evidence="3" id="KW-0482">Metalloprotease</keyword>
<dbReference type="GO" id="GO:0006508">
    <property type="term" value="P:proteolysis"/>
    <property type="evidence" value="ECO:0007669"/>
    <property type="project" value="UniProtKB-KW"/>
</dbReference>
<proteinExistence type="predicted"/>
<dbReference type="Pfam" id="PF02517">
    <property type="entry name" value="Rce1-like"/>
    <property type="match status" value="1"/>
</dbReference>
<comment type="caution">
    <text evidence="3">The sequence shown here is derived from an EMBL/GenBank/DDBJ whole genome shotgun (WGS) entry which is preliminary data.</text>
</comment>
<dbReference type="GO" id="GO:0080120">
    <property type="term" value="P:CAAX-box protein maturation"/>
    <property type="evidence" value="ECO:0007669"/>
    <property type="project" value="UniProtKB-ARBA"/>
</dbReference>
<dbReference type="AlphaFoldDB" id="A0A841Z900"/>
<evidence type="ECO:0000256" key="1">
    <source>
        <dbReference type="SAM" id="Phobius"/>
    </source>
</evidence>
<feature type="transmembrane region" description="Helical" evidence="1">
    <location>
        <begin position="221"/>
        <end position="247"/>
    </location>
</feature>
<feature type="transmembrane region" description="Helical" evidence="1">
    <location>
        <begin position="128"/>
        <end position="147"/>
    </location>
</feature>
<evidence type="ECO:0000313" key="3">
    <source>
        <dbReference type="EMBL" id="MBC1501785.1"/>
    </source>
</evidence>
<keyword evidence="3" id="KW-0378">Hydrolase</keyword>
<gene>
    <name evidence="3" type="ORF">HB943_14380</name>
</gene>
<dbReference type="PANTHER" id="PTHR39430:SF1">
    <property type="entry name" value="PROTEASE"/>
    <property type="match status" value="1"/>
</dbReference>
<accession>A0A841Z900</accession>
<protein>
    <submittedName>
        <fullName evidence="3">CPBP family intramembrane metalloprotease</fullName>
    </submittedName>
</protein>
<dbReference type="GO" id="GO:0004175">
    <property type="term" value="F:endopeptidase activity"/>
    <property type="evidence" value="ECO:0007669"/>
    <property type="project" value="UniProtKB-ARBA"/>
</dbReference>